<comment type="similarity">
    <text evidence="1">Belongs to the KdgT transporter family.</text>
</comment>
<keyword evidence="6" id="KW-0769">Symport</keyword>
<keyword evidence="11" id="KW-1185">Reference proteome</keyword>
<evidence type="ECO:0000256" key="6">
    <source>
        <dbReference type="ARBA" id="ARBA00022847"/>
    </source>
</evidence>
<dbReference type="GO" id="GO:0015649">
    <property type="term" value="F:2-keto-3-deoxygluconate:proton symporter activity"/>
    <property type="evidence" value="ECO:0007669"/>
    <property type="project" value="InterPro"/>
</dbReference>
<sequence>MKIKKNIDKIPGGIMVVPLLLGALIHTFWPKTDMFLGGVTGTYLLGTNVILFIFFFCVGTGIDLKASGKIAAKGINLLVVKVVLAAILGIVLNIFLPIGGITTGILSGLSVLAVIASFNASNGGLYAALMSSIPGREVDLAAYPFFSVESGPFFTMITLGLAGIGAFPWQALVSTLVPFVLGALLGGLDPDIRKMYAPVGGALIPFFAFTIGYSMNFDMLVKSGAVGILMGIAVVFVSGYALYLTDRYVVRSDGLAGWAASSTAGAAVSVPMVIATMDPRFKATASSATAIVATSVLITAVLTPAVTMWYYNHLIKKGKIKIETQTVELTEAKEVES</sequence>
<feature type="transmembrane region" description="Helical" evidence="9">
    <location>
        <begin position="12"/>
        <end position="29"/>
    </location>
</feature>
<feature type="transmembrane region" description="Helical" evidence="9">
    <location>
        <begin position="167"/>
        <end position="188"/>
    </location>
</feature>
<keyword evidence="2" id="KW-0813">Transport</keyword>
<feature type="transmembrane region" description="Helical" evidence="9">
    <location>
        <begin position="225"/>
        <end position="243"/>
    </location>
</feature>
<evidence type="ECO:0000256" key="2">
    <source>
        <dbReference type="ARBA" id="ARBA00022448"/>
    </source>
</evidence>
<evidence type="ECO:0000313" key="10">
    <source>
        <dbReference type="EMBL" id="PWF99945.1"/>
    </source>
</evidence>
<evidence type="ECO:0000256" key="5">
    <source>
        <dbReference type="ARBA" id="ARBA00022692"/>
    </source>
</evidence>
<feature type="transmembrane region" description="Helical" evidence="9">
    <location>
        <begin position="41"/>
        <end position="62"/>
    </location>
</feature>
<gene>
    <name evidence="10" type="ORF">DCM90_03080</name>
</gene>
<feature type="transmembrane region" description="Helical" evidence="9">
    <location>
        <begin position="195"/>
        <end position="213"/>
    </location>
</feature>
<organism evidence="10 11">
    <name type="scientific">Levilactobacillus bambusae</name>
    <dbReference type="NCBI Taxonomy" id="2024736"/>
    <lineage>
        <taxon>Bacteria</taxon>
        <taxon>Bacillati</taxon>
        <taxon>Bacillota</taxon>
        <taxon>Bacilli</taxon>
        <taxon>Lactobacillales</taxon>
        <taxon>Lactobacillaceae</taxon>
        <taxon>Levilactobacillus</taxon>
    </lineage>
</organism>
<dbReference type="AlphaFoldDB" id="A0A2V1N0P5"/>
<evidence type="ECO:0000256" key="8">
    <source>
        <dbReference type="ARBA" id="ARBA00023136"/>
    </source>
</evidence>
<comment type="caution">
    <text evidence="10">The sequence shown here is derived from an EMBL/GenBank/DDBJ whole genome shotgun (WGS) entry which is preliminary data.</text>
</comment>
<accession>A0A2V1N0P5</accession>
<keyword evidence="5 9" id="KW-0812">Transmembrane</keyword>
<keyword evidence="7 9" id="KW-1133">Transmembrane helix</keyword>
<evidence type="ECO:0000256" key="3">
    <source>
        <dbReference type="ARBA" id="ARBA00022475"/>
    </source>
</evidence>
<evidence type="ECO:0000256" key="4">
    <source>
        <dbReference type="ARBA" id="ARBA00022597"/>
    </source>
</evidence>
<keyword evidence="4" id="KW-0762">Sugar transport</keyword>
<keyword evidence="8 9" id="KW-0472">Membrane</keyword>
<feature type="transmembrane region" description="Helical" evidence="9">
    <location>
        <begin position="74"/>
        <end position="98"/>
    </location>
</feature>
<evidence type="ECO:0000256" key="1">
    <source>
        <dbReference type="ARBA" id="ARBA00006430"/>
    </source>
</evidence>
<name>A0A2V1N0P5_9LACO</name>
<evidence type="ECO:0000256" key="7">
    <source>
        <dbReference type="ARBA" id="ARBA00022989"/>
    </source>
</evidence>
<feature type="transmembrane region" description="Helical" evidence="9">
    <location>
        <begin position="288"/>
        <end position="311"/>
    </location>
</feature>
<feature type="transmembrane region" description="Helical" evidence="9">
    <location>
        <begin position="255"/>
        <end position="276"/>
    </location>
</feature>
<protein>
    <submittedName>
        <fullName evidence="10">2-keto-3-deoxygluconate permease</fullName>
    </submittedName>
</protein>
<dbReference type="RefSeq" id="WP_109249895.1">
    <property type="nucleotide sequence ID" value="NZ_QCXQ01000002.1"/>
</dbReference>
<feature type="transmembrane region" description="Helical" evidence="9">
    <location>
        <begin position="104"/>
        <end position="128"/>
    </location>
</feature>
<dbReference type="GO" id="GO:0016020">
    <property type="term" value="C:membrane"/>
    <property type="evidence" value="ECO:0007669"/>
    <property type="project" value="InterPro"/>
</dbReference>
<reference evidence="10 11" key="1">
    <citation type="journal article" date="2018" name="Int. J. Syst. Evol. Microbiol.">
        <title>Lactobacillus bambusae sp. nov., isolated from a traditional fermented Ma-bamboo shoots of Taiwan.</title>
        <authorList>
            <person name="Wang L.-T."/>
        </authorList>
    </citation>
    <scope>NUCLEOTIDE SEQUENCE [LARGE SCALE GENOMIC DNA]</scope>
    <source>
        <strain evidence="10 11">BS-W1</strain>
    </source>
</reference>
<evidence type="ECO:0000256" key="9">
    <source>
        <dbReference type="SAM" id="Phobius"/>
    </source>
</evidence>
<dbReference type="EMBL" id="QCXQ01000002">
    <property type="protein sequence ID" value="PWF99945.1"/>
    <property type="molecule type" value="Genomic_DNA"/>
</dbReference>
<dbReference type="Pfam" id="PF03812">
    <property type="entry name" value="KdgT"/>
    <property type="match status" value="1"/>
</dbReference>
<dbReference type="InterPro" id="IPR004684">
    <property type="entry name" value="2keto-3dGluconate_permease"/>
</dbReference>
<evidence type="ECO:0000313" key="11">
    <source>
        <dbReference type="Proteomes" id="UP000245080"/>
    </source>
</evidence>
<proteinExistence type="inferred from homology"/>
<keyword evidence="3" id="KW-1003">Cell membrane</keyword>
<feature type="transmembrane region" description="Helical" evidence="9">
    <location>
        <begin position="140"/>
        <end position="161"/>
    </location>
</feature>
<dbReference type="OrthoDB" id="2833at2"/>
<dbReference type="Proteomes" id="UP000245080">
    <property type="component" value="Unassembled WGS sequence"/>
</dbReference>